<feature type="transmembrane region" description="Helical" evidence="5">
    <location>
        <begin position="161"/>
        <end position="182"/>
    </location>
</feature>
<dbReference type="EMBL" id="FNGI01000001">
    <property type="protein sequence ID" value="SDL08219.1"/>
    <property type="molecule type" value="Genomic_DNA"/>
</dbReference>
<feature type="transmembrane region" description="Helical" evidence="5">
    <location>
        <begin position="95"/>
        <end position="112"/>
    </location>
</feature>
<dbReference type="Proteomes" id="UP000198654">
    <property type="component" value="Unassembled WGS sequence"/>
</dbReference>
<evidence type="ECO:0000256" key="4">
    <source>
        <dbReference type="ARBA" id="ARBA00023136"/>
    </source>
</evidence>
<dbReference type="InterPro" id="IPR051533">
    <property type="entry name" value="WaaL-like"/>
</dbReference>
<feature type="transmembrane region" description="Helical" evidence="5">
    <location>
        <begin position="12"/>
        <end position="35"/>
    </location>
</feature>
<name>A0A1G9H5T9_9GAMM</name>
<dbReference type="GO" id="GO:0016874">
    <property type="term" value="F:ligase activity"/>
    <property type="evidence" value="ECO:0007669"/>
    <property type="project" value="UniProtKB-KW"/>
</dbReference>
<evidence type="ECO:0000256" key="5">
    <source>
        <dbReference type="SAM" id="Phobius"/>
    </source>
</evidence>
<feature type="transmembrane region" description="Helical" evidence="5">
    <location>
        <begin position="412"/>
        <end position="429"/>
    </location>
</feature>
<evidence type="ECO:0000313" key="8">
    <source>
        <dbReference type="Proteomes" id="UP000198654"/>
    </source>
</evidence>
<evidence type="ECO:0000256" key="2">
    <source>
        <dbReference type="ARBA" id="ARBA00022692"/>
    </source>
</evidence>
<feature type="transmembrane region" description="Helical" evidence="5">
    <location>
        <begin position="215"/>
        <end position="235"/>
    </location>
</feature>
<dbReference type="InterPro" id="IPR007016">
    <property type="entry name" value="O-antigen_ligase-rel_domated"/>
</dbReference>
<keyword evidence="8" id="KW-1185">Reference proteome</keyword>
<protein>
    <submittedName>
        <fullName evidence="7">O-antigen ligase</fullName>
    </submittedName>
</protein>
<evidence type="ECO:0000259" key="6">
    <source>
        <dbReference type="Pfam" id="PF04932"/>
    </source>
</evidence>
<feature type="transmembrane region" description="Helical" evidence="5">
    <location>
        <begin position="119"/>
        <end position="141"/>
    </location>
</feature>
<feature type="domain" description="O-antigen ligase-related" evidence="6">
    <location>
        <begin position="198"/>
        <end position="363"/>
    </location>
</feature>
<feature type="transmembrane region" description="Helical" evidence="5">
    <location>
        <begin position="247"/>
        <end position="265"/>
    </location>
</feature>
<dbReference type="AlphaFoldDB" id="A0A1G9H5T9"/>
<evidence type="ECO:0000256" key="3">
    <source>
        <dbReference type="ARBA" id="ARBA00022989"/>
    </source>
</evidence>
<feature type="transmembrane region" description="Helical" evidence="5">
    <location>
        <begin position="382"/>
        <end position="400"/>
    </location>
</feature>
<reference evidence="7 8" key="1">
    <citation type="submission" date="2016-10" db="EMBL/GenBank/DDBJ databases">
        <authorList>
            <person name="de Groot N.N."/>
        </authorList>
    </citation>
    <scope>NUCLEOTIDE SEQUENCE [LARGE SCALE GENOMIC DNA]</scope>
    <source>
        <strain evidence="7 8">DSM 14789</strain>
    </source>
</reference>
<feature type="transmembrane region" description="Helical" evidence="5">
    <location>
        <begin position="65"/>
        <end position="83"/>
    </location>
</feature>
<accession>A0A1G9H5T9</accession>
<feature type="transmembrane region" description="Helical" evidence="5">
    <location>
        <begin position="351"/>
        <end position="370"/>
    </location>
</feature>
<keyword evidence="4 5" id="KW-0472">Membrane</keyword>
<organism evidence="7 8">
    <name type="scientific">Modicisalibacter muralis</name>
    <dbReference type="NCBI Taxonomy" id="119000"/>
    <lineage>
        <taxon>Bacteria</taxon>
        <taxon>Pseudomonadati</taxon>
        <taxon>Pseudomonadota</taxon>
        <taxon>Gammaproteobacteria</taxon>
        <taxon>Oceanospirillales</taxon>
        <taxon>Halomonadaceae</taxon>
        <taxon>Modicisalibacter</taxon>
    </lineage>
</organism>
<keyword evidence="2 5" id="KW-0812">Transmembrane</keyword>
<comment type="subcellular location">
    <subcellularLocation>
        <location evidence="1">Membrane</location>
        <topology evidence="1">Multi-pass membrane protein</topology>
    </subcellularLocation>
</comment>
<gene>
    <name evidence="7" type="ORF">SAMN05661010_00918</name>
</gene>
<dbReference type="PANTHER" id="PTHR37422">
    <property type="entry name" value="TEICHURONIC ACID BIOSYNTHESIS PROTEIN TUAE"/>
    <property type="match status" value="1"/>
</dbReference>
<dbReference type="Pfam" id="PF04932">
    <property type="entry name" value="Wzy_C"/>
    <property type="match status" value="1"/>
</dbReference>
<proteinExistence type="predicted"/>
<feature type="transmembrane region" description="Helical" evidence="5">
    <location>
        <begin position="41"/>
        <end position="58"/>
    </location>
</feature>
<dbReference type="STRING" id="119000.SAMN05661010_00918"/>
<feature type="transmembrane region" description="Helical" evidence="5">
    <location>
        <begin position="189"/>
        <end position="209"/>
    </location>
</feature>
<dbReference type="PANTHER" id="PTHR37422:SF13">
    <property type="entry name" value="LIPOPOLYSACCHARIDE BIOSYNTHESIS PROTEIN PA4999-RELATED"/>
    <property type="match status" value="1"/>
</dbReference>
<keyword evidence="7" id="KW-0436">Ligase</keyword>
<keyword evidence="3 5" id="KW-1133">Transmembrane helix</keyword>
<evidence type="ECO:0000313" key="7">
    <source>
        <dbReference type="EMBL" id="SDL08219.1"/>
    </source>
</evidence>
<sequence>MWQPATAWNCPKILWWAGSGSLLVYAAFLVLWPAVGSPAETVMALLGLVSLLVWGGGLRKSAALWLLWAIIAVQVLTWTLGYFHHPQWVADNPQVDRLAKLFIFIAVAWWLGGSTRNTLVVWSLGLLAFFVALFVQGGGLAEWQLGFQGYRVDFGIRNAQHAAMFFATGLLGLVAFVYRCVYSSADRLVVWRLAIWLLALAFCIAGLLVTQTRAIWLALAIALPLVAVIWMRFALRRHGVARVRRRMLMGGALLAVMVVAVSGLFHDTVGRRLEMQQPIIEKVLQGQFTEMPNTGAGVRIQTWYAATQWIAERPIVGWGAKGRSLAIDQTEWLPAQVKRDFGHLHNFFLEIWVAYGLLGLAVIGALAIWVGRATWLAWRGGVLPGDMALFATGFFVYWAIVNQFESYNSFWTGVYVHNLVLGGLVTHYWRWTLEQDSRASAA</sequence>
<evidence type="ECO:0000256" key="1">
    <source>
        <dbReference type="ARBA" id="ARBA00004141"/>
    </source>
</evidence>
<dbReference type="GO" id="GO:0016020">
    <property type="term" value="C:membrane"/>
    <property type="evidence" value="ECO:0007669"/>
    <property type="project" value="UniProtKB-SubCell"/>
</dbReference>